<dbReference type="EMBL" id="REGN01003651">
    <property type="protein sequence ID" value="RNA21495.1"/>
    <property type="molecule type" value="Genomic_DNA"/>
</dbReference>
<accession>A0A3M7RDX5</accession>
<comment type="caution">
    <text evidence="1">The sequence shown here is derived from an EMBL/GenBank/DDBJ whole genome shotgun (WGS) entry which is preliminary data.</text>
</comment>
<dbReference type="AlphaFoldDB" id="A0A3M7RDX5"/>
<keyword evidence="2" id="KW-1185">Reference proteome</keyword>
<protein>
    <submittedName>
        <fullName evidence="1">Uncharacterized protein</fullName>
    </submittedName>
</protein>
<evidence type="ECO:0000313" key="1">
    <source>
        <dbReference type="EMBL" id="RNA21495.1"/>
    </source>
</evidence>
<proteinExistence type="predicted"/>
<reference evidence="1 2" key="1">
    <citation type="journal article" date="2018" name="Sci. Rep.">
        <title>Genomic signatures of local adaptation to the degree of environmental predictability in rotifers.</title>
        <authorList>
            <person name="Franch-Gras L."/>
            <person name="Hahn C."/>
            <person name="Garcia-Roger E.M."/>
            <person name="Carmona M.J."/>
            <person name="Serra M."/>
            <person name="Gomez A."/>
        </authorList>
    </citation>
    <scope>NUCLEOTIDE SEQUENCE [LARGE SCALE GENOMIC DNA]</scope>
    <source>
        <strain evidence="1">HYR1</strain>
    </source>
</reference>
<organism evidence="1 2">
    <name type="scientific">Brachionus plicatilis</name>
    <name type="common">Marine rotifer</name>
    <name type="synonym">Brachionus muelleri</name>
    <dbReference type="NCBI Taxonomy" id="10195"/>
    <lineage>
        <taxon>Eukaryota</taxon>
        <taxon>Metazoa</taxon>
        <taxon>Spiralia</taxon>
        <taxon>Gnathifera</taxon>
        <taxon>Rotifera</taxon>
        <taxon>Eurotatoria</taxon>
        <taxon>Monogononta</taxon>
        <taxon>Pseudotrocha</taxon>
        <taxon>Ploima</taxon>
        <taxon>Brachionidae</taxon>
        <taxon>Brachionus</taxon>
    </lineage>
</organism>
<evidence type="ECO:0000313" key="2">
    <source>
        <dbReference type="Proteomes" id="UP000276133"/>
    </source>
</evidence>
<sequence length="84" mass="9828">MSKTTAFCRDFAHQKSSTSKKAHINSKTLRSEWYNAKLKPFFLIFLSKFQKVTCLKTQSILYECFINEISMNIDEPSPDLMKNQ</sequence>
<gene>
    <name evidence="1" type="ORF">BpHYR1_029131</name>
</gene>
<dbReference type="Proteomes" id="UP000276133">
    <property type="component" value="Unassembled WGS sequence"/>
</dbReference>
<name>A0A3M7RDX5_BRAPC</name>